<keyword evidence="2" id="KW-1185">Reference proteome</keyword>
<evidence type="ECO:0000313" key="1">
    <source>
        <dbReference type="EMBL" id="KAI7794104.1"/>
    </source>
</evidence>
<dbReference type="Proteomes" id="UP001059041">
    <property type="component" value="Linkage Group LG21"/>
</dbReference>
<protein>
    <submittedName>
        <fullName evidence="1">Uncharacterized protein</fullName>
    </submittedName>
</protein>
<organism evidence="1 2">
    <name type="scientific">Triplophysa rosa</name>
    <name type="common">Cave loach</name>
    <dbReference type="NCBI Taxonomy" id="992332"/>
    <lineage>
        <taxon>Eukaryota</taxon>
        <taxon>Metazoa</taxon>
        <taxon>Chordata</taxon>
        <taxon>Craniata</taxon>
        <taxon>Vertebrata</taxon>
        <taxon>Euteleostomi</taxon>
        <taxon>Actinopterygii</taxon>
        <taxon>Neopterygii</taxon>
        <taxon>Teleostei</taxon>
        <taxon>Ostariophysi</taxon>
        <taxon>Cypriniformes</taxon>
        <taxon>Nemacheilidae</taxon>
        <taxon>Triplophysa</taxon>
    </lineage>
</organism>
<evidence type="ECO:0000313" key="2">
    <source>
        <dbReference type="Proteomes" id="UP001059041"/>
    </source>
</evidence>
<accession>A0A9W7WCP5</accession>
<name>A0A9W7WCP5_TRIRA</name>
<dbReference type="AlphaFoldDB" id="A0A9W7WCP5"/>
<dbReference type="EMBL" id="JAFHDT010000021">
    <property type="protein sequence ID" value="KAI7794104.1"/>
    <property type="molecule type" value="Genomic_DNA"/>
</dbReference>
<proteinExistence type="predicted"/>
<gene>
    <name evidence="1" type="ORF">IRJ41_014736</name>
</gene>
<sequence length="110" mass="12756">MPFHKAHWTLSKSKRWNVPEIDPLTVNEIWNIKCDSASGDRHPGLACWRDEQSSRQTAVKYFKYPIYSVWNFAQQAERNGGGGGERERFHLNFDIAARRRDFLSSSDRAG</sequence>
<comment type="caution">
    <text evidence="1">The sequence shown here is derived from an EMBL/GenBank/DDBJ whole genome shotgun (WGS) entry which is preliminary data.</text>
</comment>
<reference evidence="1" key="1">
    <citation type="submission" date="2021-02" db="EMBL/GenBank/DDBJ databases">
        <title>Comparative genomics reveals that relaxation of natural selection precedes convergent phenotypic evolution of cavefish.</title>
        <authorList>
            <person name="Peng Z."/>
        </authorList>
    </citation>
    <scope>NUCLEOTIDE SEQUENCE</scope>
    <source>
        <tissue evidence="1">Muscle</tissue>
    </source>
</reference>